<accession>S4NYM9</accession>
<evidence type="ECO:0000313" key="2">
    <source>
        <dbReference type="EMBL" id="JAA80828.1"/>
    </source>
</evidence>
<dbReference type="EMBL" id="GAIX01011732">
    <property type="protein sequence ID" value="JAA80828.1"/>
    <property type="molecule type" value="Transcribed_RNA"/>
</dbReference>
<keyword evidence="1" id="KW-0812">Transmembrane</keyword>
<feature type="non-terminal residue" evidence="2">
    <location>
        <position position="1"/>
    </location>
</feature>
<reference evidence="2" key="2">
    <citation type="submission" date="2013-05" db="EMBL/GenBank/DDBJ databases">
        <authorList>
            <person name="Carter J.-M."/>
            <person name="Baker S.C."/>
            <person name="Pink R."/>
            <person name="Carter D.R.F."/>
            <person name="Collins A."/>
            <person name="Tomlin J."/>
            <person name="Gibbs M."/>
            <person name="Breuker C.J."/>
        </authorList>
    </citation>
    <scope>NUCLEOTIDE SEQUENCE</scope>
    <source>
        <tissue evidence="2">Ovary</tissue>
    </source>
</reference>
<reference evidence="2" key="1">
    <citation type="journal article" date="2013" name="BMC Genomics">
        <title>Unscrambling butterfly oogenesis.</title>
        <authorList>
            <person name="Carter J.M."/>
            <person name="Baker S.C."/>
            <person name="Pink R."/>
            <person name="Carter D.R."/>
            <person name="Collins A."/>
            <person name="Tomlin J."/>
            <person name="Gibbs M."/>
            <person name="Breuker C.J."/>
        </authorList>
    </citation>
    <scope>NUCLEOTIDE SEQUENCE</scope>
    <source>
        <tissue evidence="2">Ovary</tissue>
    </source>
</reference>
<dbReference type="AlphaFoldDB" id="S4NYM9"/>
<protein>
    <submittedName>
        <fullName evidence="2">Uncharacterized protein</fullName>
    </submittedName>
</protein>
<organism evidence="2">
    <name type="scientific">Pararge aegeria</name>
    <name type="common">speckled wood butterfly</name>
    <dbReference type="NCBI Taxonomy" id="116150"/>
    <lineage>
        <taxon>Eukaryota</taxon>
        <taxon>Metazoa</taxon>
        <taxon>Ecdysozoa</taxon>
        <taxon>Arthropoda</taxon>
        <taxon>Hexapoda</taxon>
        <taxon>Insecta</taxon>
        <taxon>Pterygota</taxon>
        <taxon>Neoptera</taxon>
        <taxon>Endopterygota</taxon>
        <taxon>Lepidoptera</taxon>
        <taxon>Glossata</taxon>
        <taxon>Ditrysia</taxon>
        <taxon>Papilionoidea</taxon>
        <taxon>Nymphalidae</taxon>
        <taxon>Satyrinae</taxon>
        <taxon>Satyrini</taxon>
        <taxon>Parargina</taxon>
        <taxon>Pararge</taxon>
    </lineage>
</organism>
<proteinExistence type="predicted"/>
<keyword evidence="1" id="KW-1133">Transmembrane helix</keyword>
<sequence>FSSSGLQLASDLRPDVARHRNRIARRQTTVNDKLLYKGVVYNTPDRTLIWSWYYVKFILPLVPAAALVYITRRLMEYN</sequence>
<feature type="transmembrane region" description="Helical" evidence="1">
    <location>
        <begin position="51"/>
        <end position="70"/>
    </location>
</feature>
<name>S4NYM9_9NEOP</name>
<evidence type="ECO:0000256" key="1">
    <source>
        <dbReference type="SAM" id="Phobius"/>
    </source>
</evidence>
<keyword evidence="1" id="KW-0472">Membrane</keyword>